<keyword evidence="3" id="KW-0808">Transferase</keyword>
<evidence type="ECO:0000313" key="3">
    <source>
        <dbReference type="EMBL" id="KRX07347.1"/>
    </source>
</evidence>
<gene>
    <name evidence="3" type="ORF">PPERSA_06962</name>
</gene>
<dbReference type="AlphaFoldDB" id="A0A0V0QYC0"/>
<dbReference type="InterPro" id="IPR000719">
    <property type="entry name" value="Prot_kinase_dom"/>
</dbReference>
<reference evidence="3 4" key="1">
    <citation type="journal article" date="2015" name="Sci. Rep.">
        <title>Genome of the facultative scuticociliatosis pathogen Pseudocohnilembus persalinus provides insight into its virulence through horizontal gene transfer.</title>
        <authorList>
            <person name="Xiong J."/>
            <person name="Wang G."/>
            <person name="Cheng J."/>
            <person name="Tian M."/>
            <person name="Pan X."/>
            <person name="Warren A."/>
            <person name="Jiang C."/>
            <person name="Yuan D."/>
            <person name="Miao W."/>
        </authorList>
    </citation>
    <scope>NUCLEOTIDE SEQUENCE [LARGE SCALE GENOMIC DNA]</scope>
    <source>
        <strain evidence="3">36N120E</strain>
    </source>
</reference>
<feature type="domain" description="Protein kinase" evidence="2">
    <location>
        <begin position="186"/>
        <end position="525"/>
    </location>
</feature>
<feature type="coiled-coil region" evidence="1">
    <location>
        <begin position="137"/>
        <end position="164"/>
    </location>
</feature>
<dbReference type="GO" id="GO:0005524">
    <property type="term" value="F:ATP binding"/>
    <property type="evidence" value="ECO:0007669"/>
    <property type="project" value="InterPro"/>
</dbReference>
<keyword evidence="4" id="KW-1185">Reference proteome</keyword>
<dbReference type="InterPro" id="IPR008271">
    <property type="entry name" value="Ser/Thr_kinase_AS"/>
</dbReference>
<dbReference type="GO" id="GO:0044773">
    <property type="term" value="P:mitotic DNA damage checkpoint signaling"/>
    <property type="evidence" value="ECO:0007669"/>
    <property type="project" value="TreeGrafter"/>
</dbReference>
<dbReference type="SUPFAM" id="SSF56112">
    <property type="entry name" value="Protein kinase-like (PK-like)"/>
    <property type="match status" value="1"/>
</dbReference>
<dbReference type="InterPro" id="IPR011009">
    <property type="entry name" value="Kinase-like_dom_sf"/>
</dbReference>
<keyword evidence="1" id="KW-0175">Coiled coil</keyword>
<dbReference type="InParanoid" id="A0A0V0QYC0"/>
<evidence type="ECO:0000313" key="4">
    <source>
        <dbReference type="Proteomes" id="UP000054937"/>
    </source>
</evidence>
<dbReference type="Gene3D" id="1.10.510.10">
    <property type="entry name" value="Transferase(Phosphotransferase) domain 1"/>
    <property type="match status" value="1"/>
</dbReference>
<dbReference type="Proteomes" id="UP000054937">
    <property type="component" value="Unassembled WGS sequence"/>
</dbReference>
<keyword evidence="3" id="KW-0418">Kinase</keyword>
<dbReference type="Pfam" id="PF00069">
    <property type="entry name" value="Pkinase"/>
    <property type="match status" value="1"/>
</dbReference>
<protein>
    <submittedName>
        <fullName evidence="3">Protein kinase-like domain</fullName>
    </submittedName>
</protein>
<dbReference type="GO" id="GO:0005634">
    <property type="term" value="C:nucleus"/>
    <property type="evidence" value="ECO:0007669"/>
    <property type="project" value="TreeGrafter"/>
</dbReference>
<evidence type="ECO:0000256" key="1">
    <source>
        <dbReference type="SAM" id="Coils"/>
    </source>
</evidence>
<proteinExistence type="predicted"/>
<organism evidence="3 4">
    <name type="scientific">Pseudocohnilembus persalinus</name>
    <name type="common">Ciliate</name>
    <dbReference type="NCBI Taxonomy" id="266149"/>
    <lineage>
        <taxon>Eukaryota</taxon>
        <taxon>Sar</taxon>
        <taxon>Alveolata</taxon>
        <taxon>Ciliophora</taxon>
        <taxon>Intramacronucleata</taxon>
        <taxon>Oligohymenophorea</taxon>
        <taxon>Scuticociliatia</taxon>
        <taxon>Philasterida</taxon>
        <taxon>Pseudocohnilembidae</taxon>
        <taxon>Pseudocohnilembus</taxon>
    </lineage>
</organism>
<sequence length="531" mass="63035">MNFENLQKISQGSGAQIYKVKLPNEKQYKCLKFVPHNQEKNSSHNQISINKFSFSLQQQKTNQFLSSQDIVIQEKEFLNYQQNEENNYLNQKQYQSLQNFSSDTYIEDQIEESQFIGNSASTFYDLNNTQTFDNFQAENQNETIQKKQQQISSIQNLINDYEQDGETNYLYPDFRFQSDQQNDHQFQNLNQQQQLFFQNQSQTQQLNRTQQINNNNQQYLNFESQNQFDIMNCCNKFCQLLKNEINISSIIHQKDKTFLSLPISFQYNSPSLDNSYQKGCLYITELAGKEVKLPKNQKQKKIKSLKNNSSYQGEILDLYHLSHCFQNELCDFEIIKNIFYQVLLGLETVHGYKISHNDIKMENILVFDYDMAQKKVQVKLSDFGQAYQGHRTVQEQYFAYKQYDNEFYPPELNYLIQNPNSVESPIDETKYDIFALGIAIYEIYSNGLSIYKQDDKQQQYYNSFLQNKQRFFNLYNNQQVNQVKKYEKSQPQEKVIEFYDLIKKMVNPDPKLRISASDAIEHPFFAQMNQS</sequence>
<dbReference type="PROSITE" id="PS50011">
    <property type="entry name" value="PROTEIN_KINASE_DOM"/>
    <property type="match status" value="1"/>
</dbReference>
<dbReference type="GO" id="GO:0005737">
    <property type="term" value="C:cytoplasm"/>
    <property type="evidence" value="ECO:0007669"/>
    <property type="project" value="TreeGrafter"/>
</dbReference>
<dbReference type="SMART" id="SM00220">
    <property type="entry name" value="S_TKc"/>
    <property type="match status" value="1"/>
</dbReference>
<evidence type="ECO:0000259" key="2">
    <source>
        <dbReference type="PROSITE" id="PS50011"/>
    </source>
</evidence>
<accession>A0A0V0QYC0</accession>
<comment type="caution">
    <text evidence="3">The sequence shown here is derived from an EMBL/GenBank/DDBJ whole genome shotgun (WGS) entry which is preliminary data.</text>
</comment>
<dbReference type="OrthoDB" id="10252171at2759"/>
<dbReference type="PANTHER" id="PTHR44167">
    <property type="entry name" value="OVARIAN-SPECIFIC SERINE/THREONINE-PROTEIN KINASE LOK-RELATED"/>
    <property type="match status" value="1"/>
</dbReference>
<name>A0A0V0QYC0_PSEPJ</name>
<dbReference type="GO" id="GO:0004674">
    <property type="term" value="F:protein serine/threonine kinase activity"/>
    <property type="evidence" value="ECO:0007669"/>
    <property type="project" value="TreeGrafter"/>
</dbReference>
<dbReference type="PANTHER" id="PTHR44167:SF18">
    <property type="entry name" value="PROTEIN KINASE DOMAIN-CONTAINING PROTEIN"/>
    <property type="match status" value="1"/>
</dbReference>
<dbReference type="PROSITE" id="PS00108">
    <property type="entry name" value="PROTEIN_KINASE_ST"/>
    <property type="match status" value="1"/>
</dbReference>
<dbReference type="EMBL" id="LDAU01000084">
    <property type="protein sequence ID" value="KRX07347.1"/>
    <property type="molecule type" value="Genomic_DNA"/>
</dbReference>